<gene>
    <name evidence="2" type="ORF">C176_09357</name>
</gene>
<keyword evidence="1" id="KW-0812">Transmembrane</keyword>
<keyword evidence="1" id="KW-0472">Membrane</keyword>
<dbReference type="EMBL" id="ASQA01000016">
    <property type="protein sequence ID" value="ETT85626.1"/>
    <property type="molecule type" value="Genomic_DNA"/>
</dbReference>
<feature type="transmembrane region" description="Helical" evidence="1">
    <location>
        <begin position="66"/>
        <end position="85"/>
    </location>
</feature>
<dbReference type="AlphaFoldDB" id="W4F0N5"/>
<dbReference type="Proteomes" id="UP000019062">
    <property type="component" value="Unassembled WGS sequence"/>
</dbReference>
<evidence type="ECO:0000313" key="2">
    <source>
        <dbReference type="EMBL" id="ETT85626.1"/>
    </source>
</evidence>
<proteinExistence type="predicted"/>
<name>W4F0N5_9BACL</name>
<evidence type="ECO:0000313" key="3">
    <source>
        <dbReference type="Proteomes" id="UP000019062"/>
    </source>
</evidence>
<organism evidence="2 3">
    <name type="scientific">Viridibacillus arenosi FSL R5-213</name>
    <dbReference type="NCBI Taxonomy" id="1227360"/>
    <lineage>
        <taxon>Bacteria</taxon>
        <taxon>Bacillati</taxon>
        <taxon>Bacillota</taxon>
        <taxon>Bacilli</taxon>
        <taxon>Bacillales</taxon>
        <taxon>Caryophanaceae</taxon>
        <taxon>Viridibacillus</taxon>
    </lineage>
</organism>
<sequence length="90" mass="10698">MRNKLPWYLKKGSLYFFCVITPPIGYIILVSNLKKFEYEERINYLTISTIMMSIWVLKFLPDKLSFYVWSFILAILIGNSVLKIIKRKGK</sequence>
<comment type="caution">
    <text evidence="2">The sequence shown here is derived from an EMBL/GenBank/DDBJ whole genome shotgun (WGS) entry which is preliminary data.</text>
</comment>
<dbReference type="eggNOG" id="ENOG502ZF5P">
    <property type="taxonomic scope" value="Bacteria"/>
</dbReference>
<accession>W4F0N5</accession>
<keyword evidence="1" id="KW-1133">Transmembrane helix</keyword>
<evidence type="ECO:0000256" key="1">
    <source>
        <dbReference type="SAM" id="Phobius"/>
    </source>
</evidence>
<keyword evidence="3" id="KW-1185">Reference proteome</keyword>
<feature type="transmembrane region" description="Helical" evidence="1">
    <location>
        <begin position="12"/>
        <end position="30"/>
    </location>
</feature>
<protein>
    <submittedName>
        <fullName evidence="2">Uncharacterized protein</fullName>
    </submittedName>
</protein>
<reference evidence="2 3" key="1">
    <citation type="journal article" date="2014" name="BMC Genomics">
        <title>Genomic comparison of sporeforming bacilli isolated from milk.</title>
        <authorList>
            <person name="Moreno Switt A.I."/>
            <person name="Andrus A.D."/>
            <person name="Ranieri M.L."/>
            <person name="Orsi R.H."/>
            <person name="Ivy R."/>
            <person name="den Bakker H.C."/>
            <person name="Martin N.H."/>
            <person name="Wiedmann M."/>
            <person name="Boor K.J."/>
        </authorList>
    </citation>
    <scope>NUCLEOTIDE SEQUENCE [LARGE SCALE GENOMIC DNA]</scope>
    <source>
        <strain evidence="2 3">FSL R5-213</strain>
    </source>
</reference>